<protein>
    <submittedName>
        <fullName evidence="1">Uncharacterized protein</fullName>
    </submittedName>
</protein>
<gene>
    <name evidence="1" type="ORF">RHP51_19175</name>
</gene>
<dbReference type="Proteomes" id="UP001302806">
    <property type="component" value="Chromosome"/>
</dbReference>
<name>A0ABY9XT60_9FLAO</name>
<proteinExistence type="predicted"/>
<dbReference type="Gene3D" id="2.60.40.10">
    <property type="entry name" value="Immunoglobulins"/>
    <property type="match status" value="1"/>
</dbReference>
<reference evidence="1 2" key="1">
    <citation type="submission" date="2023-09" db="EMBL/GenBank/DDBJ databases">
        <title>Thalassobella suaedae gen. nov., sp. nov., a marine bacterium of the family Flavobacteriaceae isolated from a halophyte Suaeda japonica.</title>
        <authorList>
            <person name="Lee S.Y."/>
            <person name="Hwang C.Y."/>
        </authorList>
    </citation>
    <scope>NUCLEOTIDE SEQUENCE [LARGE SCALE GENOMIC DNA]</scope>
    <source>
        <strain evidence="1 2">HL-DH14</strain>
    </source>
</reference>
<organism evidence="1 2">
    <name type="scientific">Thalassobellus suaedae</name>
    <dbReference type="NCBI Taxonomy" id="3074124"/>
    <lineage>
        <taxon>Bacteria</taxon>
        <taxon>Pseudomonadati</taxon>
        <taxon>Bacteroidota</taxon>
        <taxon>Flavobacteriia</taxon>
        <taxon>Flavobacteriales</taxon>
        <taxon>Flavobacteriaceae</taxon>
        <taxon>Thalassobellus</taxon>
    </lineage>
</organism>
<accession>A0ABY9XT60</accession>
<dbReference type="EMBL" id="CP134537">
    <property type="protein sequence ID" value="WNH09111.1"/>
    <property type="molecule type" value="Genomic_DNA"/>
</dbReference>
<dbReference type="RefSeq" id="WP_415865637.1">
    <property type="nucleotide sequence ID" value="NZ_CP134537.1"/>
</dbReference>
<sequence>MNFNCVFGFKHRLFPASVFRYNKSHNVLLKLYLSHCELFLKDLSFIEASVLDNQGIPCPLATNQIKFKIKGSL</sequence>
<dbReference type="InterPro" id="IPR013783">
    <property type="entry name" value="Ig-like_fold"/>
</dbReference>
<evidence type="ECO:0000313" key="1">
    <source>
        <dbReference type="EMBL" id="WNH09111.1"/>
    </source>
</evidence>
<evidence type="ECO:0000313" key="2">
    <source>
        <dbReference type="Proteomes" id="UP001302806"/>
    </source>
</evidence>